<evidence type="ECO:0000313" key="2">
    <source>
        <dbReference type="Proteomes" id="UP001589818"/>
    </source>
</evidence>
<evidence type="ECO:0000313" key="1">
    <source>
        <dbReference type="EMBL" id="MFC0393341.1"/>
    </source>
</evidence>
<gene>
    <name evidence="1" type="ORF">ACFFJ8_18425</name>
</gene>
<accession>A0ABV6JC32</accession>
<name>A0ABV6JC32_9BACL</name>
<dbReference type="Proteomes" id="UP001589818">
    <property type="component" value="Unassembled WGS sequence"/>
</dbReference>
<keyword evidence="2" id="KW-1185">Reference proteome</keyword>
<sequence length="78" mass="8869">MGDQAKHAQVNLTIDDVIREQQHQLASAYAGIASLLTTEQLPAQDERMEQERSASRTWMNRIQPLAPFRGVRKLSSDY</sequence>
<protein>
    <submittedName>
        <fullName evidence="1">Uncharacterized protein</fullName>
    </submittedName>
</protein>
<comment type="caution">
    <text evidence="1">The sequence shown here is derived from an EMBL/GenBank/DDBJ whole genome shotgun (WGS) entry which is preliminary data.</text>
</comment>
<dbReference type="EMBL" id="JBHLVF010000033">
    <property type="protein sequence ID" value="MFC0393341.1"/>
    <property type="molecule type" value="Genomic_DNA"/>
</dbReference>
<organism evidence="1 2">
    <name type="scientific">Paenibacillus mendelii</name>
    <dbReference type="NCBI Taxonomy" id="206163"/>
    <lineage>
        <taxon>Bacteria</taxon>
        <taxon>Bacillati</taxon>
        <taxon>Bacillota</taxon>
        <taxon>Bacilli</taxon>
        <taxon>Bacillales</taxon>
        <taxon>Paenibacillaceae</taxon>
        <taxon>Paenibacillus</taxon>
    </lineage>
</organism>
<dbReference type="RefSeq" id="WP_204821589.1">
    <property type="nucleotide sequence ID" value="NZ_JANHOF010000014.1"/>
</dbReference>
<reference evidence="1 2" key="1">
    <citation type="submission" date="2024-09" db="EMBL/GenBank/DDBJ databases">
        <authorList>
            <person name="Sun Q."/>
            <person name="Mori K."/>
        </authorList>
    </citation>
    <scope>NUCLEOTIDE SEQUENCE [LARGE SCALE GENOMIC DNA]</scope>
    <source>
        <strain evidence="1 2">CCM 4839</strain>
    </source>
</reference>
<proteinExistence type="predicted"/>